<dbReference type="RefSeq" id="XP_069224843.1">
    <property type="nucleotide sequence ID" value="XM_069378165.1"/>
</dbReference>
<protein>
    <recommendedName>
        <fullName evidence="1">Endonuclease/exonuclease/phosphatase domain-containing protein</fullName>
    </recommendedName>
</protein>
<accession>A0AB34KFJ1</accession>
<feature type="domain" description="Endonuclease/exonuclease/phosphatase" evidence="1">
    <location>
        <begin position="130"/>
        <end position="194"/>
    </location>
</feature>
<dbReference type="Gene3D" id="3.60.10.10">
    <property type="entry name" value="Endonuclease/exonuclease/phosphatase"/>
    <property type="match status" value="1"/>
</dbReference>
<gene>
    <name evidence="2" type="ORF">WHR41_09562</name>
</gene>
<comment type="caution">
    <text evidence="2">The sequence shown here is derived from an EMBL/GenBank/DDBJ whole genome shotgun (WGS) entry which is preliminary data.</text>
</comment>
<organism evidence="2 3">
    <name type="scientific">Cladosporium halotolerans</name>
    <dbReference type="NCBI Taxonomy" id="1052096"/>
    <lineage>
        <taxon>Eukaryota</taxon>
        <taxon>Fungi</taxon>
        <taxon>Dikarya</taxon>
        <taxon>Ascomycota</taxon>
        <taxon>Pezizomycotina</taxon>
        <taxon>Dothideomycetes</taxon>
        <taxon>Dothideomycetidae</taxon>
        <taxon>Cladosporiales</taxon>
        <taxon>Cladosporiaceae</taxon>
        <taxon>Cladosporium</taxon>
    </lineage>
</organism>
<keyword evidence="3" id="KW-1185">Reference proteome</keyword>
<dbReference type="InterPro" id="IPR036691">
    <property type="entry name" value="Endo/exonu/phosph_ase_sf"/>
</dbReference>
<dbReference type="EMBL" id="JAAQHG020000209">
    <property type="protein sequence ID" value="KAL1581734.1"/>
    <property type="molecule type" value="Genomic_DNA"/>
</dbReference>
<dbReference type="GeneID" id="96011003"/>
<dbReference type="InterPro" id="IPR005135">
    <property type="entry name" value="Endo/exonuclease/phosphatase"/>
</dbReference>
<evidence type="ECO:0000313" key="3">
    <source>
        <dbReference type="Proteomes" id="UP000803884"/>
    </source>
</evidence>
<dbReference type="SUPFAM" id="SSF56219">
    <property type="entry name" value="DNase I-like"/>
    <property type="match status" value="1"/>
</dbReference>
<dbReference type="Pfam" id="PF14529">
    <property type="entry name" value="Exo_endo_phos_2"/>
    <property type="match status" value="1"/>
</dbReference>
<evidence type="ECO:0000313" key="2">
    <source>
        <dbReference type="EMBL" id="KAL1581734.1"/>
    </source>
</evidence>
<dbReference type="AlphaFoldDB" id="A0AB34KFJ1"/>
<evidence type="ECO:0000259" key="1">
    <source>
        <dbReference type="Pfam" id="PF14529"/>
    </source>
</evidence>
<reference evidence="2 3" key="1">
    <citation type="journal article" date="2020" name="Microbiol. Resour. Announc.">
        <title>Draft Genome Sequence of a Cladosporium Species Isolated from the Mesophotic Ascidian Didemnum maculosum.</title>
        <authorList>
            <person name="Gioti A."/>
            <person name="Siaperas R."/>
            <person name="Nikolaivits E."/>
            <person name="Le Goff G."/>
            <person name="Ouazzani J."/>
            <person name="Kotoulas G."/>
            <person name="Topakas E."/>
        </authorList>
    </citation>
    <scope>NUCLEOTIDE SEQUENCE [LARGE SCALE GENOMIC DNA]</scope>
    <source>
        <strain evidence="2 3">TM138-S3</strain>
    </source>
</reference>
<proteinExistence type="predicted"/>
<name>A0AB34KFJ1_9PEZI</name>
<dbReference type="GO" id="GO:0003824">
    <property type="term" value="F:catalytic activity"/>
    <property type="evidence" value="ECO:0007669"/>
    <property type="project" value="InterPro"/>
</dbReference>
<sequence length="194" mass="22152">MIVLQHNCNGTLVPMMAALEAALERKAEVVCLQEPYVARKNDVSHPGFQIRWPECEKGETRVALAIRNDVLDRYVFEERTDLVSSPYVQCLDVWETQRRRKVRRTRLINIYNRARMAGGGYAIDRVDLAQLIDGRVILAGDFNARSPAWDPWAARRCNAGTTEKLIEDHGLIVNNNDQPTRYGKNCRSIIDLTL</sequence>
<dbReference type="Proteomes" id="UP000803884">
    <property type="component" value="Unassembled WGS sequence"/>
</dbReference>
<feature type="non-terminal residue" evidence="2">
    <location>
        <position position="194"/>
    </location>
</feature>